<dbReference type="Proteomes" id="UP000242915">
    <property type="component" value="Unassembled WGS sequence"/>
</dbReference>
<keyword evidence="5" id="KW-0812">Transmembrane</keyword>
<dbReference type="SMART" id="SM00267">
    <property type="entry name" value="GGDEF"/>
    <property type="match status" value="1"/>
</dbReference>
<feature type="transmembrane region" description="Helical" evidence="5">
    <location>
        <begin position="104"/>
        <end position="121"/>
    </location>
</feature>
<keyword evidence="5" id="KW-1133">Transmembrane helix</keyword>
<dbReference type="InterPro" id="IPR050469">
    <property type="entry name" value="Diguanylate_Cyclase"/>
</dbReference>
<protein>
    <recommendedName>
        <fullName evidence="3">diguanylate cyclase</fullName>
        <ecNumber evidence="3">2.7.7.65</ecNumber>
    </recommendedName>
</protein>
<feature type="transmembrane region" description="Helical" evidence="5">
    <location>
        <begin position="154"/>
        <end position="174"/>
    </location>
</feature>
<dbReference type="RefSeq" id="WP_010485999.1">
    <property type="nucleotide sequence ID" value="NZ_FZOG01000008.1"/>
</dbReference>
<feature type="transmembrane region" description="Helical" evidence="5">
    <location>
        <begin position="54"/>
        <end position="74"/>
    </location>
</feature>
<dbReference type="Pfam" id="PF20966">
    <property type="entry name" value="MASE6"/>
    <property type="match status" value="1"/>
</dbReference>
<feature type="transmembrane region" description="Helical" evidence="5">
    <location>
        <begin position="30"/>
        <end position="48"/>
    </location>
</feature>
<feature type="domain" description="GGDEF" evidence="6">
    <location>
        <begin position="219"/>
        <end position="352"/>
    </location>
</feature>
<keyword evidence="5" id="KW-0472">Membrane</keyword>
<dbReference type="EC" id="2.7.7.65" evidence="3"/>
<dbReference type="GO" id="GO:0052621">
    <property type="term" value="F:diguanylate cyclase activity"/>
    <property type="evidence" value="ECO:0007669"/>
    <property type="project" value="UniProtKB-EC"/>
</dbReference>
<feature type="transmembrane region" description="Helical" evidence="5">
    <location>
        <begin position="126"/>
        <end position="142"/>
    </location>
</feature>
<dbReference type="InterPro" id="IPR000160">
    <property type="entry name" value="GGDEF_dom"/>
</dbReference>
<dbReference type="Gene3D" id="3.30.70.270">
    <property type="match status" value="1"/>
</dbReference>
<sequence>MSLLRPQHRINDELIASGIEDASKRTLMRIILIATGITLSGFAVLQFLSGNHLFALFELCASVLLVLGGWRIVYTRHLTPWVYLYVLPTACFLVYIIVMPQASATAFVWIYMIPLLSYLLLGRARGFLVAVPFMVVSTLLYFQQHRYDLDAEGLIDVGNAILCGLLTIAFVHIYETLRAQAYRQLERLAQTDALTGVDSRGCFQQALERSIQEAERSNLAVVLVILDVDHFKQVNDQWGHVAGDMALKHLCSSILKRLRATDSMGRLGGEEFGLLLRNTDLKGAKPLVEDLRKQLASSPLLYGKQQIQLSATFGVAEWPSDGRSVDELYRCADRRLYYGKQQGRNQLVTADEAGVKADLVGGASA</sequence>
<evidence type="ECO:0000313" key="7">
    <source>
        <dbReference type="EMBL" id="SNT03908.1"/>
    </source>
</evidence>
<proteinExistence type="predicted"/>
<comment type="catalytic activity">
    <reaction evidence="4">
        <text>2 GTP = 3',3'-c-di-GMP + 2 diphosphate</text>
        <dbReference type="Rhea" id="RHEA:24898"/>
        <dbReference type="ChEBI" id="CHEBI:33019"/>
        <dbReference type="ChEBI" id="CHEBI:37565"/>
        <dbReference type="ChEBI" id="CHEBI:58805"/>
        <dbReference type="EC" id="2.7.7.65"/>
    </reaction>
</comment>
<dbReference type="AlphaFoldDB" id="A0A239JEP8"/>
<evidence type="ECO:0000256" key="3">
    <source>
        <dbReference type="ARBA" id="ARBA00012528"/>
    </source>
</evidence>
<gene>
    <name evidence="7" type="ORF">SAMN05216255_4301</name>
</gene>
<feature type="transmembrane region" description="Helical" evidence="5">
    <location>
        <begin position="81"/>
        <end position="98"/>
    </location>
</feature>
<keyword evidence="8" id="KW-1185">Reference proteome</keyword>
<evidence type="ECO:0000256" key="5">
    <source>
        <dbReference type="SAM" id="Phobius"/>
    </source>
</evidence>
<evidence type="ECO:0000256" key="1">
    <source>
        <dbReference type="ARBA" id="ARBA00001946"/>
    </source>
</evidence>
<evidence type="ECO:0000313" key="8">
    <source>
        <dbReference type="Proteomes" id="UP000242915"/>
    </source>
</evidence>
<dbReference type="NCBIfam" id="TIGR00254">
    <property type="entry name" value="GGDEF"/>
    <property type="match status" value="1"/>
</dbReference>
<dbReference type="PROSITE" id="PS50887">
    <property type="entry name" value="GGDEF"/>
    <property type="match status" value="1"/>
</dbReference>
<evidence type="ECO:0000259" key="6">
    <source>
        <dbReference type="PROSITE" id="PS50887"/>
    </source>
</evidence>
<accession>A0A239JEP8</accession>
<dbReference type="PANTHER" id="PTHR45138:SF9">
    <property type="entry name" value="DIGUANYLATE CYCLASE DGCM-RELATED"/>
    <property type="match status" value="1"/>
</dbReference>
<dbReference type="Pfam" id="PF00990">
    <property type="entry name" value="GGDEF"/>
    <property type="match status" value="1"/>
</dbReference>
<dbReference type="SUPFAM" id="SSF55073">
    <property type="entry name" value="Nucleotide cyclase"/>
    <property type="match status" value="1"/>
</dbReference>
<dbReference type="GO" id="GO:0005886">
    <property type="term" value="C:plasma membrane"/>
    <property type="evidence" value="ECO:0007669"/>
    <property type="project" value="UniProtKB-SubCell"/>
</dbReference>
<name>A0A239JEP8_9PSED</name>
<reference evidence="8" key="1">
    <citation type="submission" date="2017-06" db="EMBL/GenBank/DDBJ databases">
        <authorList>
            <person name="Varghese N."/>
            <person name="Submissions S."/>
        </authorList>
    </citation>
    <scope>NUCLEOTIDE SEQUENCE [LARGE SCALE GENOMIC DNA]</scope>
    <source>
        <strain evidence="8">CIP 108523</strain>
    </source>
</reference>
<dbReference type="EMBL" id="FZOG01000008">
    <property type="protein sequence ID" value="SNT03908.1"/>
    <property type="molecule type" value="Genomic_DNA"/>
</dbReference>
<organism evidence="7 8">
    <name type="scientific">Pseudomonas segetis</name>
    <dbReference type="NCBI Taxonomy" id="298908"/>
    <lineage>
        <taxon>Bacteria</taxon>
        <taxon>Pseudomonadati</taxon>
        <taxon>Pseudomonadota</taxon>
        <taxon>Gammaproteobacteria</taxon>
        <taxon>Pseudomonadales</taxon>
        <taxon>Pseudomonadaceae</taxon>
        <taxon>Pseudomonas</taxon>
    </lineage>
</organism>
<evidence type="ECO:0000256" key="2">
    <source>
        <dbReference type="ARBA" id="ARBA00004533"/>
    </source>
</evidence>
<dbReference type="InterPro" id="IPR043128">
    <property type="entry name" value="Rev_trsase/Diguanyl_cyclase"/>
</dbReference>
<comment type="subcellular location">
    <subcellularLocation>
        <location evidence="2">Cell inner membrane</location>
    </subcellularLocation>
</comment>
<dbReference type="CDD" id="cd01949">
    <property type="entry name" value="GGDEF"/>
    <property type="match status" value="1"/>
</dbReference>
<dbReference type="InterPro" id="IPR029787">
    <property type="entry name" value="Nucleotide_cyclase"/>
</dbReference>
<dbReference type="PANTHER" id="PTHR45138">
    <property type="entry name" value="REGULATORY COMPONENTS OF SENSORY TRANSDUCTION SYSTEM"/>
    <property type="match status" value="1"/>
</dbReference>
<dbReference type="InterPro" id="IPR048435">
    <property type="entry name" value="MASE6"/>
</dbReference>
<dbReference type="FunFam" id="3.30.70.270:FF:000001">
    <property type="entry name" value="Diguanylate cyclase domain protein"/>
    <property type="match status" value="1"/>
</dbReference>
<evidence type="ECO:0000256" key="4">
    <source>
        <dbReference type="ARBA" id="ARBA00034247"/>
    </source>
</evidence>
<comment type="cofactor">
    <cofactor evidence="1">
        <name>Mg(2+)</name>
        <dbReference type="ChEBI" id="CHEBI:18420"/>
    </cofactor>
</comment>